<proteinExistence type="predicted"/>
<dbReference type="Gene3D" id="3.40.50.2000">
    <property type="entry name" value="Glycogen Phosphorylase B"/>
    <property type="match status" value="2"/>
</dbReference>
<sequence length="365" mass="43037">MKILIIANSKIVFGKELKSELINKGLDVSLLDFESLTLYNRSDFKNDRYGSLFKKFKSIPKLSMFFRMWYIKKVIQENDFDIVNIHMSRWFYIIILPWLAREKFIVTFYGSDFYRTSGFIKKIQTNLYKKADAITFTNPLTKNSFLKYYKDFESKSHVCRFGLKTLYFIDKNRKIDKKSLRDSLGYNKEKIVITCGHNSTKEQQHDKIIDNILKLPTELLDKIQFVFPMTYGNDLNRQKVKNILKQKNLDYIVLEEFLYGDDNANIKLASDIMINMLETDSFSGSMQEFLYANNIVITGSWLPYEVFDDAGVQYIKIDNIDELSFKLAELINSDIKTYDTSKNQKIISELSLWDNTIQSWVDIYK</sequence>
<protein>
    <recommendedName>
        <fullName evidence="1">Glycosyltransferase subfamily 4-like N-terminal domain-containing protein</fullName>
    </recommendedName>
</protein>
<evidence type="ECO:0000313" key="3">
    <source>
        <dbReference type="Proteomes" id="UP000309561"/>
    </source>
</evidence>
<evidence type="ECO:0000313" key="2">
    <source>
        <dbReference type="EMBL" id="TKI69895.1"/>
    </source>
</evidence>
<evidence type="ECO:0000259" key="1">
    <source>
        <dbReference type="Pfam" id="PF13477"/>
    </source>
</evidence>
<dbReference type="EMBL" id="SZPX01000003">
    <property type="protein sequence ID" value="TKI69895.1"/>
    <property type="molecule type" value="Genomic_DNA"/>
</dbReference>
<dbReference type="Pfam" id="PF13477">
    <property type="entry name" value="Glyco_trans_4_2"/>
    <property type="match status" value="1"/>
</dbReference>
<organism evidence="2 3">
    <name type="scientific">Sulfurimonas crateris</name>
    <dbReference type="NCBI Taxonomy" id="2574727"/>
    <lineage>
        <taxon>Bacteria</taxon>
        <taxon>Pseudomonadati</taxon>
        <taxon>Campylobacterota</taxon>
        <taxon>Epsilonproteobacteria</taxon>
        <taxon>Campylobacterales</taxon>
        <taxon>Sulfurimonadaceae</taxon>
        <taxon>Sulfurimonas</taxon>
    </lineage>
</organism>
<name>A0A4U2Z7P6_9BACT</name>
<dbReference type="SUPFAM" id="SSF53756">
    <property type="entry name" value="UDP-Glycosyltransferase/glycogen phosphorylase"/>
    <property type="match status" value="1"/>
</dbReference>
<feature type="domain" description="Glycosyltransferase subfamily 4-like N-terminal" evidence="1">
    <location>
        <begin position="2"/>
        <end position="138"/>
    </location>
</feature>
<dbReference type="OrthoDB" id="9775208at2"/>
<dbReference type="GO" id="GO:0016757">
    <property type="term" value="F:glycosyltransferase activity"/>
    <property type="evidence" value="ECO:0007669"/>
    <property type="project" value="UniProtKB-ARBA"/>
</dbReference>
<reference evidence="2 3" key="1">
    <citation type="submission" date="2019-04" db="EMBL/GenBank/DDBJ databases">
        <title>Sulfurimonas crateris sp. nov. a facultative anaerobic sulfur-oxidizing chemolithautotrophic bacterium isolated from a terrestrial mud vulcano.</title>
        <authorList>
            <person name="Ratnikova N.M."/>
            <person name="Slobodkin A.I."/>
            <person name="Merkel A.Y."/>
            <person name="Novikov A."/>
            <person name="Bonch-Osmolovskaya E.A."/>
            <person name="Slobodkina G.B."/>
        </authorList>
    </citation>
    <scope>NUCLEOTIDE SEQUENCE [LARGE SCALE GENOMIC DNA]</scope>
    <source>
        <strain evidence="2 3">SN118</strain>
    </source>
</reference>
<dbReference type="InterPro" id="IPR028098">
    <property type="entry name" value="Glyco_trans_4-like_N"/>
</dbReference>
<comment type="caution">
    <text evidence="2">The sequence shown here is derived from an EMBL/GenBank/DDBJ whole genome shotgun (WGS) entry which is preliminary data.</text>
</comment>
<dbReference type="AlphaFoldDB" id="A0A4U2Z7P6"/>
<dbReference type="RefSeq" id="WP_137012758.1">
    <property type="nucleotide sequence ID" value="NZ_SZPX01000003.1"/>
</dbReference>
<accession>A0A4U2Z7P6</accession>
<dbReference type="Proteomes" id="UP000309561">
    <property type="component" value="Unassembled WGS sequence"/>
</dbReference>
<keyword evidence="3" id="KW-1185">Reference proteome</keyword>
<gene>
    <name evidence="2" type="ORF">FCU45_04605</name>
</gene>